<gene>
    <name evidence="2" type="ORF">CDV36_014557</name>
</gene>
<name>A0A3M2RHT4_9HYPO</name>
<proteinExistence type="predicted"/>
<keyword evidence="1" id="KW-0812">Transmembrane</keyword>
<reference evidence="2 3" key="1">
    <citation type="submission" date="2017-06" db="EMBL/GenBank/DDBJ databases">
        <title>Comparative genomic analysis of Ambrosia Fusariam Clade fungi.</title>
        <authorList>
            <person name="Stajich J.E."/>
            <person name="Carrillo J."/>
            <person name="Kijimoto T."/>
            <person name="Eskalen A."/>
            <person name="O'Donnell K."/>
            <person name="Kasson M."/>
        </authorList>
    </citation>
    <scope>NUCLEOTIDE SEQUENCE [LARGE SCALE GENOMIC DNA]</scope>
    <source>
        <strain evidence="2">UCR3666</strain>
    </source>
</reference>
<dbReference type="AlphaFoldDB" id="A0A3M2RHT4"/>
<protein>
    <submittedName>
        <fullName evidence="2">Uncharacterized protein</fullName>
    </submittedName>
</protein>
<accession>A0A3M2RHT4</accession>
<organism evidence="2 3">
    <name type="scientific">Fusarium kuroshium</name>
    <dbReference type="NCBI Taxonomy" id="2010991"/>
    <lineage>
        <taxon>Eukaryota</taxon>
        <taxon>Fungi</taxon>
        <taxon>Dikarya</taxon>
        <taxon>Ascomycota</taxon>
        <taxon>Pezizomycotina</taxon>
        <taxon>Sordariomycetes</taxon>
        <taxon>Hypocreomycetidae</taxon>
        <taxon>Hypocreales</taxon>
        <taxon>Nectriaceae</taxon>
        <taxon>Fusarium</taxon>
        <taxon>Fusarium solani species complex</taxon>
    </lineage>
</organism>
<evidence type="ECO:0000313" key="3">
    <source>
        <dbReference type="Proteomes" id="UP000277212"/>
    </source>
</evidence>
<evidence type="ECO:0000313" key="2">
    <source>
        <dbReference type="EMBL" id="RMJ04774.1"/>
    </source>
</evidence>
<dbReference type="Proteomes" id="UP000277212">
    <property type="component" value="Unassembled WGS sequence"/>
</dbReference>
<sequence length="132" mass="14569">MPLPELSGHGLFALALSYGSLSLPVGTCIFIGKRQKSLEAMAKAEIDPQATNIRAGLAATASTFHVQLTAEQLHLKIVASEDEYHAFVTTVHKDERHDWVDLGSWETKRFASREMTGLILDVYAHAVYSKDQ</sequence>
<feature type="transmembrane region" description="Helical" evidence="1">
    <location>
        <begin position="12"/>
        <end position="32"/>
    </location>
</feature>
<comment type="caution">
    <text evidence="2">The sequence shown here is derived from an EMBL/GenBank/DDBJ whole genome shotgun (WGS) entry which is preliminary data.</text>
</comment>
<keyword evidence="1" id="KW-1133">Transmembrane helix</keyword>
<evidence type="ECO:0000256" key="1">
    <source>
        <dbReference type="SAM" id="Phobius"/>
    </source>
</evidence>
<dbReference type="EMBL" id="NKUJ01000469">
    <property type="protein sequence ID" value="RMJ04774.1"/>
    <property type="molecule type" value="Genomic_DNA"/>
</dbReference>
<keyword evidence="1" id="KW-0472">Membrane</keyword>
<keyword evidence="3" id="KW-1185">Reference proteome</keyword>